<reference evidence="3 4" key="1">
    <citation type="journal article" date="2020" name="Microb. Ecol.">
        <title>Ecogenomics of the Marine Benthic Filamentous Cyanobacterium Adonisia.</title>
        <authorList>
            <person name="Walter J.M."/>
            <person name="Coutinho F.H."/>
            <person name="Leomil L."/>
            <person name="Hargreaves P.I."/>
            <person name="Campeao M.E."/>
            <person name="Vieira V.V."/>
            <person name="Silva B.S."/>
            <person name="Fistarol G.O."/>
            <person name="Salomon P.S."/>
            <person name="Sawabe T."/>
            <person name="Mino S."/>
            <person name="Hosokawa M."/>
            <person name="Miyashita H."/>
            <person name="Maruyama F."/>
            <person name="van Verk M.C."/>
            <person name="Dutilh B.E."/>
            <person name="Thompson C.C."/>
            <person name="Thompson F.L."/>
        </authorList>
    </citation>
    <scope>NUCLEOTIDE SEQUENCE [LARGE SCALE GENOMIC DNA]</scope>
    <source>
        <strain evidence="3 4">CCMR0081</strain>
    </source>
</reference>
<organism evidence="3 4">
    <name type="scientific">Adonisia turfae CCMR0081</name>
    <dbReference type="NCBI Taxonomy" id="2292702"/>
    <lineage>
        <taxon>Bacteria</taxon>
        <taxon>Bacillati</taxon>
        <taxon>Cyanobacteriota</taxon>
        <taxon>Adonisia</taxon>
        <taxon>Adonisia turfae</taxon>
    </lineage>
</organism>
<dbReference type="GO" id="GO:0006508">
    <property type="term" value="P:proteolysis"/>
    <property type="evidence" value="ECO:0007669"/>
    <property type="project" value="InterPro"/>
</dbReference>
<dbReference type="Gene3D" id="2.120.10.30">
    <property type="entry name" value="TolB, C-terminal domain"/>
    <property type="match status" value="1"/>
</dbReference>
<dbReference type="EMBL" id="QXHD01000003">
    <property type="protein sequence ID" value="NEZ54543.1"/>
    <property type="molecule type" value="Genomic_DNA"/>
</dbReference>
<dbReference type="PANTHER" id="PTHR42776:SF27">
    <property type="entry name" value="DIPEPTIDYL PEPTIDASE FAMILY MEMBER 6"/>
    <property type="match status" value="1"/>
</dbReference>
<proteinExistence type="predicted"/>
<dbReference type="SUPFAM" id="SSF82171">
    <property type="entry name" value="DPP6 N-terminal domain-like"/>
    <property type="match status" value="1"/>
</dbReference>
<evidence type="ECO:0000313" key="3">
    <source>
        <dbReference type="EMBL" id="NEZ54543.1"/>
    </source>
</evidence>
<dbReference type="Proteomes" id="UP000481033">
    <property type="component" value="Unassembled WGS sequence"/>
</dbReference>
<dbReference type="GO" id="GO:0004252">
    <property type="term" value="F:serine-type endopeptidase activity"/>
    <property type="evidence" value="ECO:0007669"/>
    <property type="project" value="TreeGrafter"/>
</dbReference>
<comment type="caution">
    <text evidence="3">The sequence shown here is derived from an EMBL/GenBank/DDBJ whole genome shotgun (WGS) entry which is preliminary data.</text>
</comment>
<keyword evidence="1" id="KW-0378">Hydrolase</keyword>
<keyword evidence="4" id="KW-1185">Reference proteome</keyword>
<feature type="domain" description="Peptidase S9 prolyl oligopeptidase catalytic" evidence="2">
    <location>
        <begin position="454"/>
        <end position="663"/>
    </location>
</feature>
<dbReference type="RefSeq" id="WP_163696181.1">
    <property type="nucleotide sequence ID" value="NZ_QXHD01000003.1"/>
</dbReference>
<gene>
    <name evidence="3" type="ORF">DXZ20_02305</name>
</gene>
<dbReference type="SUPFAM" id="SSF53474">
    <property type="entry name" value="alpha/beta-Hydrolases"/>
    <property type="match status" value="1"/>
</dbReference>
<accession>A0A6M0RF93</accession>
<dbReference type="InterPro" id="IPR029058">
    <property type="entry name" value="AB_hydrolase_fold"/>
</dbReference>
<dbReference type="InterPro" id="IPR011042">
    <property type="entry name" value="6-blade_b-propeller_TolB-like"/>
</dbReference>
<evidence type="ECO:0000313" key="4">
    <source>
        <dbReference type="Proteomes" id="UP000481033"/>
    </source>
</evidence>
<name>A0A6M0RF93_9CYAN</name>
<dbReference type="PANTHER" id="PTHR42776">
    <property type="entry name" value="SERINE PEPTIDASE S9 FAMILY MEMBER"/>
    <property type="match status" value="1"/>
</dbReference>
<dbReference type="Pfam" id="PF00326">
    <property type="entry name" value="Peptidase_S9"/>
    <property type="match status" value="1"/>
</dbReference>
<evidence type="ECO:0000259" key="2">
    <source>
        <dbReference type="Pfam" id="PF00326"/>
    </source>
</evidence>
<dbReference type="Gene3D" id="3.40.50.1820">
    <property type="entry name" value="alpha/beta hydrolase"/>
    <property type="match status" value="1"/>
</dbReference>
<dbReference type="AlphaFoldDB" id="A0A6M0RF93"/>
<sequence length="688" mass="76394">MNRLHLSISLMMISASLVGNSVSRSWGAPMHSGVSIRMAHSAVSDQKTLPPLMDRELFLADPEIIGAQLSPDGNFMAFQKQLNGVMNVWVKGIDEPFSAAYPVTSDTESPIFFYFWSADGRYILYIQDKGGNENFHLHGAELGTALGETPVTRNLTPVDNATVQLYGIPQQTPNEIVIGLNDRDPKFYDVYRLNLTTGERSLIIQNDETIADWTVDQRGTVRLAHRQSLAGGNELLKVENGNFQPIYRCALEETCAPVQFHPNGQQIYLKTNRDTDLTQLELLDLETGQSRLVETDPENQVDFEGALFSNVTHELIATYYVGDRRRIYAKDETWATDFAFLQQQLPGVTLSLDSVTRDDQLALVGVQSDVNPGAMYLYDRRTQTLEKLYDAWPELPSEYLATVDPIRYLARDGVEIPAYLTLPQGITPENLPVIVFPHGGPWGRDTWGYSPLGQFFANRGYAVLQPNFRGSAGYGKAFLNAGNQAWGKGVMQHDVTDGVQYLIDQGIADPERIGITGFSYGGYATLAGLAFTPELYAAGASLSGPSNLITLMQEIPPYWVPIRDSLSLRVGNPDDPRDRNRLMAQSPLFAADQIQAPLLVVQGANDPRVPKAESDQIVAALRERNRPVEYLVALDEGHGFRQEDNIFATTAALERFFANHLGGRYQAELSPELQAQLEILTVDIEMVQ</sequence>
<protein>
    <submittedName>
        <fullName evidence="3">S9 family peptidase</fullName>
    </submittedName>
</protein>
<dbReference type="InterPro" id="IPR001375">
    <property type="entry name" value="Peptidase_S9_cat"/>
</dbReference>
<evidence type="ECO:0000256" key="1">
    <source>
        <dbReference type="ARBA" id="ARBA00022801"/>
    </source>
</evidence>